<feature type="transmembrane region" description="Helical" evidence="6">
    <location>
        <begin position="130"/>
        <end position="163"/>
    </location>
</feature>
<evidence type="ECO:0000256" key="1">
    <source>
        <dbReference type="ARBA" id="ARBA00004141"/>
    </source>
</evidence>
<keyword evidence="5 6" id="KW-0472">Membrane</keyword>
<comment type="similarity">
    <text evidence="2 6">Belongs to the 4-toluene sulfonate uptake permease (TSUP) (TC 2.A.102) family.</text>
</comment>
<keyword evidence="8" id="KW-1185">Reference proteome</keyword>
<dbReference type="PANTHER" id="PTHR43701">
    <property type="entry name" value="MEMBRANE TRANSPORTER PROTEIN MJ0441-RELATED"/>
    <property type="match status" value="1"/>
</dbReference>
<protein>
    <recommendedName>
        <fullName evidence="6">Probable membrane transporter protein</fullName>
    </recommendedName>
</protein>
<name>A0ABT9BR77_9MICO</name>
<evidence type="ECO:0000313" key="7">
    <source>
        <dbReference type="EMBL" id="MDO7883134.1"/>
    </source>
</evidence>
<feature type="transmembrane region" description="Helical" evidence="6">
    <location>
        <begin position="230"/>
        <end position="249"/>
    </location>
</feature>
<feature type="transmembrane region" description="Helical" evidence="6">
    <location>
        <begin position="72"/>
        <end position="93"/>
    </location>
</feature>
<evidence type="ECO:0000256" key="2">
    <source>
        <dbReference type="ARBA" id="ARBA00009142"/>
    </source>
</evidence>
<keyword evidence="3 6" id="KW-0812">Transmembrane</keyword>
<feature type="transmembrane region" description="Helical" evidence="6">
    <location>
        <begin position="45"/>
        <end position="66"/>
    </location>
</feature>
<dbReference type="Pfam" id="PF01925">
    <property type="entry name" value="TauE"/>
    <property type="match status" value="2"/>
</dbReference>
<keyword evidence="4 6" id="KW-1133">Transmembrane helix</keyword>
<evidence type="ECO:0000256" key="4">
    <source>
        <dbReference type="ARBA" id="ARBA00022989"/>
    </source>
</evidence>
<dbReference type="Proteomes" id="UP001241072">
    <property type="component" value="Unassembled WGS sequence"/>
</dbReference>
<accession>A0ABT9BR77</accession>
<dbReference type="RefSeq" id="WP_305003565.1">
    <property type="nucleotide sequence ID" value="NZ_JAUQUB010000003.1"/>
</dbReference>
<proteinExistence type="inferred from homology"/>
<dbReference type="InterPro" id="IPR051598">
    <property type="entry name" value="TSUP/Inactive_protease-like"/>
</dbReference>
<dbReference type="EMBL" id="JAUQUB010000003">
    <property type="protein sequence ID" value="MDO7883134.1"/>
    <property type="molecule type" value="Genomic_DNA"/>
</dbReference>
<dbReference type="InterPro" id="IPR002781">
    <property type="entry name" value="TM_pro_TauE-like"/>
</dbReference>
<evidence type="ECO:0000256" key="6">
    <source>
        <dbReference type="RuleBase" id="RU363041"/>
    </source>
</evidence>
<evidence type="ECO:0000256" key="5">
    <source>
        <dbReference type="ARBA" id="ARBA00023136"/>
    </source>
</evidence>
<organism evidence="7 8">
    <name type="scientific">Antiquaquibacter soli</name>
    <dbReference type="NCBI Taxonomy" id="3064523"/>
    <lineage>
        <taxon>Bacteria</taxon>
        <taxon>Bacillati</taxon>
        <taxon>Actinomycetota</taxon>
        <taxon>Actinomycetes</taxon>
        <taxon>Micrococcales</taxon>
        <taxon>Microbacteriaceae</taxon>
        <taxon>Antiquaquibacter</taxon>
    </lineage>
</organism>
<reference evidence="7 8" key="1">
    <citation type="submission" date="2023-07" db="EMBL/GenBank/DDBJ databases">
        <title>Protaetiibacter sp. nov WY-16 isolated from soil.</title>
        <authorList>
            <person name="Liu B."/>
            <person name="Wan Y."/>
        </authorList>
    </citation>
    <scope>NUCLEOTIDE SEQUENCE [LARGE SCALE GENOMIC DNA]</scope>
    <source>
        <strain evidence="7 8">WY-16</strain>
    </source>
</reference>
<keyword evidence="6" id="KW-1003">Cell membrane</keyword>
<gene>
    <name evidence="7" type="ORF">Q5716_12925</name>
</gene>
<comment type="subcellular location">
    <subcellularLocation>
        <location evidence="6">Cell membrane</location>
        <topology evidence="6">Multi-pass membrane protein</topology>
    </subcellularLocation>
    <subcellularLocation>
        <location evidence="1">Membrane</location>
        <topology evidence="1">Multi-pass membrane protein</topology>
    </subcellularLocation>
</comment>
<sequence>MTRRILGLVGIGLIGGFLSGLFGIGGGILMVPLLILILKVDQRHASALSLAGVLPAAIVGSITYAASGTVDYLAAAFIAVGGIVGALIGTRLLRTIPLGWLRWMFVVLLLLVAVRMFLELPTAAHQGVTVVSALLLVALGLVVGVASGLFGIGGGVLIVPALVSLFGFDPVIAKGTSLLSMIPTSISGTINNWRGKLVKPIDGLVMGSAAALASFPGALLAHVIPARLSNVLFAILVVAAALQLAWRAWKLRAKG</sequence>
<feature type="transmembrane region" description="Helical" evidence="6">
    <location>
        <begin position="100"/>
        <end position="118"/>
    </location>
</feature>
<evidence type="ECO:0000256" key="3">
    <source>
        <dbReference type="ARBA" id="ARBA00022692"/>
    </source>
</evidence>
<feature type="transmembrane region" description="Helical" evidence="6">
    <location>
        <begin position="6"/>
        <end position="38"/>
    </location>
</feature>
<comment type="caution">
    <text evidence="7">The sequence shown here is derived from an EMBL/GenBank/DDBJ whole genome shotgun (WGS) entry which is preliminary data.</text>
</comment>
<evidence type="ECO:0000313" key="8">
    <source>
        <dbReference type="Proteomes" id="UP001241072"/>
    </source>
</evidence>
<dbReference type="PANTHER" id="PTHR43701:SF2">
    <property type="entry name" value="MEMBRANE TRANSPORTER PROTEIN YJNA-RELATED"/>
    <property type="match status" value="1"/>
</dbReference>